<evidence type="ECO:0000313" key="3">
    <source>
        <dbReference type="Proteomes" id="UP001331515"/>
    </source>
</evidence>
<name>A0AAN8DNA9_CHAGU</name>
<feature type="region of interest" description="Disordered" evidence="1">
    <location>
        <begin position="192"/>
        <end position="271"/>
    </location>
</feature>
<reference evidence="2 3" key="1">
    <citation type="journal article" date="2023" name="Mol. Biol. Evol.">
        <title>Genomics of Secondarily Temperate Adaptation in the Only Non-Antarctic Icefish.</title>
        <authorList>
            <person name="Rivera-Colon A.G."/>
            <person name="Rayamajhi N."/>
            <person name="Minhas B.F."/>
            <person name="Madrigal G."/>
            <person name="Bilyk K.T."/>
            <person name="Yoon V."/>
            <person name="Hune M."/>
            <person name="Gregory S."/>
            <person name="Cheng C.H.C."/>
            <person name="Catchen J.M."/>
        </authorList>
    </citation>
    <scope>NUCLEOTIDE SEQUENCE [LARGE SCALE GENOMIC DNA]</scope>
    <source>
        <tissue evidence="2">White muscle</tissue>
    </source>
</reference>
<keyword evidence="3" id="KW-1185">Reference proteome</keyword>
<accession>A0AAN8DNA9</accession>
<proteinExistence type="predicted"/>
<organism evidence="2 3">
    <name type="scientific">Champsocephalus gunnari</name>
    <name type="common">Mackerel icefish</name>
    <dbReference type="NCBI Taxonomy" id="52237"/>
    <lineage>
        <taxon>Eukaryota</taxon>
        <taxon>Metazoa</taxon>
        <taxon>Chordata</taxon>
        <taxon>Craniata</taxon>
        <taxon>Vertebrata</taxon>
        <taxon>Euteleostomi</taxon>
        <taxon>Actinopterygii</taxon>
        <taxon>Neopterygii</taxon>
        <taxon>Teleostei</taxon>
        <taxon>Neoteleostei</taxon>
        <taxon>Acanthomorphata</taxon>
        <taxon>Eupercaria</taxon>
        <taxon>Perciformes</taxon>
        <taxon>Notothenioidei</taxon>
        <taxon>Channichthyidae</taxon>
        <taxon>Champsocephalus</taxon>
    </lineage>
</organism>
<sequence length="298" mass="31861">MRSPIGTYVPLTRVEGLTDVGFPTVPPLEPNLTAFFGARQASSVSGRQPMLAATKDRFVAKQTDRMHQCAFQASAAANNIALLTNSMVEMSEQSKTMSSGEAEEIGKAASTALTLCAAVAVSQARIAAWATQVHRYLWLQQGNIPEGAGKDLLEAPISPDGLFGPQFHTMVESMKSASEQADDIRRHASWLQDKRPQRQQRQQRQHPQPPLQSQQGAERTAARADSARAATASAPPFGSGRGSVPGLRSSAAETGSAGGESEGKEEPPLLVCFSERTSEEAEQKMTLLGGYVGREIGQ</sequence>
<protein>
    <submittedName>
        <fullName evidence="2">Uncharacterized protein</fullName>
    </submittedName>
</protein>
<comment type="caution">
    <text evidence="2">The sequence shown here is derived from an EMBL/GenBank/DDBJ whole genome shotgun (WGS) entry which is preliminary data.</text>
</comment>
<dbReference type="AlphaFoldDB" id="A0AAN8DNA9"/>
<dbReference type="Proteomes" id="UP001331515">
    <property type="component" value="Unassembled WGS sequence"/>
</dbReference>
<feature type="compositionally biased region" description="Low complexity" evidence="1">
    <location>
        <begin position="205"/>
        <end position="219"/>
    </location>
</feature>
<evidence type="ECO:0000256" key="1">
    <source>
        <dbReference type="SAM" id="MobiDB-lite"/>
    </source>
</evidence>
<evidence type="ECO:0000313" key="2">
    <source>
        <dbReference type="EMBL" id="KAK5925427.1"/>
    </source>
</evidence>
<dbReference type="EMBL" id="JAURVH010001520">
    <property type="protein sequence ID" value="KAK5925427.1"/>
    <property type="molecule type" value="Genomic_DNA"/>
</dbReference>
<gene>
    <name evidence="2" type="ORF">CgunFtcFv8_017949</name>
</gene>